<protein>
    <submittedName>
        <fullName evidence="1">DMT904</fullName>
    </submittedName>
</protein>
<accession>A0A0A9FZN8</accession>
<sequence>MGERDNFMSEFCGIGIAKQYQQTWLPKARNSYFSKNRKQRVITTYHSLHL</sequence>
<reference evidence="1" key="2">
    <citation type="journal article" date="2015" name="Data Brief">
        <title>Shoot transcriptome of the giant reed, Arundo donax.</title>
        <authorList>
            <person name="Barrero R.A."/>
            <person name="Guerrero F.D."/>
            <person name="Moolhuijzen P."/>
            <person name="Goolsby J.A."/>
            <person name="Tidwell J."/>
            <person name="Bellgard S.E."/>
            <person name="Bellgard M.I."/>
        </authorList>
    </citation>
    <scope>NUCLEOTIDE SEQUENCE</scope>
    <source>
        <tissue evidence="1">Shoot tissue taken approximately 20 cm above the soil surface</tissue>
    </source>
</reference>
<reference evidence="1" key="1">
    <citation type="submission" date="2014-09" db="EMBL/GenBank/DDBJ databases">
        <authorList>
            <person name="Magalhaes I.L.F."/>
            <person name="Oliveira U."/>
            <person name="Santos F.R."/>
            <person name="Vidigal T.H.D.A."/>
            <person name="Brescovit A.D."/>
            <person name="Santos A.J."/>
        </authorList>
    </citation>
    <scope>NUCLEOTIDE SEQUENCE</scope>
    <source>
        <tissue evidence="1">Shoot tissue taken approximately 20 cm above the soil surface</tissue>
    </source>
</reference>
<dbReference type="AlphaFoldDB" id="A0A0A9FZN8"/>
<evidence type="ECO:0000313" key="1">
    <source>
        <dbReference type="EMBL" id="JAE13843.1"/>
    </source>
</evidence>
<dbReference type="EMBL" id="GBRH01184053">
    <property type="protein sequence ID" value="JAE13843.1"/>
    <property type="molecule type" value="Transcribed_RNA"/>
</dbReference>
<name>A0A0A9FZN8_ARUDO</name>
<proteinExistence type="predicted"/>
<organism evidence="1">
    <name type="scientific">Arundo donax</name>
    <name type="common">Giant reed</name>
    <name type="synonym">Donax arundinaceus</name>
    <dbReference type="NCBI Taxonomy" id="35708"/>
    <lineage>
        <taxon>Eukaryota</taxon>
        <taxon>Viridiplantae</taxon>
        <taxon>Streptophyta</taxon>
        <taxon>Embryophyta</taxon>
        <taxon>Tracheophyta</taxon>
        <taxon>Spermatophyta</taxon>
        <taxon>Magnoliopsida</taxon>
        <taxon>Liliopsida</taxon>
        <taxon>Poales</taxon>
        <taxon>Poaceae</taxon>
        <taxon>PACMAD clade</taxon>
        <taxon>Arundinoideae</taxon>
        <taxon>Arundineae</taxon>
        <taxon>Arundo</taxon>
    </lineage>
</organism>